<organism evidence="1 2">
    <name type="scientific">Solimonas marina</name>
    <dbReference type="NCBI Taxonomy" id="2714601"/>
    <lineage>
        <taxon>Bacteria</taxon>
        <taxon>Pseudomonadati</taxon>
        <taxon>Pseudomonadota</taxon>
        <taxon>Gammaproteobacteria</taxon>
        <taxon>Nevskiales</taxon>
        <taxon>Nevskiaceae</taxon>
        <taxon>Solimonas</taxon>
    </lineage>
</organism>
<dbReference type="PANTHER" id="PTHR30289">
    <property type="entry name" value="UNCHARACTERIZED PROTEIN YBCL-RELATED"/>
    <property type="match status" value="1"/>
</dbReference>
<dbReference type="Pfam" id="PF01161">
    <property type="entry name" value="PBP"/>
    <property type="match status" value="1"/>
</dbReference>
<sequence length="210" mass="22346">MKLTSRSLARTGRIPGRCAFAVKSPAGHIRLGSNRNPQLAWRGAPQATRSFVVTCIDADAPTVPDHVNKEGASVAASLPRAEFVHWLMINLPADVTQLEEGACSNGVVAHGKAAPSGPDGSQQGQNDYTGWFAGDDAMEGQYLGYDGPCPPWNDERVHRYTFEVMALDVPNIELGAGFSVADLRKAVDGHVLAKASIVGVYSLNPAVRLP</sequence>
<dbReference type="NCBIfam" id="TIGR00481">
    <property type="entry name" value="YbhB/YbcL family Raf kinase inhibitor-like protein"/>
    <property type="match status" value="1"/>
</dbReference>
<reference evidence="1" key="1">
    <citation type="submission" date="2020-03" db="EMBL/GenBank/DDBJ databases">
        <title>Solimonas marina sp. nov., isolated from deep seawater of the Pacific Ocean.</title>
        <authorList>
            <person name="Liu X."/>
            <person name="Lai Q."/>
            <person name="Sun F."/>
            <person name="Gai Y."/>
            <person name="Li G."/>
            <person name="Shao Z."/>
        </authorList>
    </citation>
    <scope>NUCLEOTIDE SEQUENCE</scope>
    <source>
        <strain evidence="1">C16B3</strain>
    </source>
</reference>
<dbReference type="SUPFAM" id="SSF49777">
    <property type="entry name" value="PEBP-like"/>
    <property type="match status" value="1"/>
</dbReference>
<gene>
    <name evidence="1" type="ORF">G7Y82_04775</name>
</gene>
<dbReference type="RefSeq" id="WP_168146868.1">
    <property type="nucleotide sequence ID" value="NZ_JAAVXB010000002.1"/>
</dbReference>
<dbReference type="Gene3D" id="3.90.280.10">
    <property type="entry name" value="PEBP-like"/>
    <property type="match status" value="1"/>
</dbReference>
<dbReference type="EMBL" id="JAAVXB010000002">
    <property type="protein sequence ID" value="NKF21620.1"/>
    <property type="molecule type" value="Genomic_DNA"/>
</dbReference>
<dbReference type="Proteomes" id="UP000653472">
    <property type="component" value="Unassembled WGS sequence"/>
</dbReference>
<name>A0A970B5I9_9GAMM</name>
<dbReference type="InterPro" id="IPR005247">
    <property type="entry name" value="YbhB_YbcL/LppC-like"/>
</dbReference>
<dbReference type="InterPro" id="IPR008914">
    <property type="entry name" value="PEBP"/>
</dbReference>
<proteinExistence type="predicted"/>
<dbReference type="CDD" id="cd00865">
    <property type="entry name" value="PEBP_bact_arch"/>
    <property type="match status" value="1"/>
</dbReference>
<dbReference type="PANTHER" id="PTHR30289:SF1">
    <property type="entry name" value="PEBP (PHOSPHATIDYLETHANOLAMINE-BINDING PROTEIN) FAMILY PROTEIN"/>
    <property type="match status" value="1"/>
</dbReference>
<comment type="caution">
    <text evidence="1">The sequence shown here is derived from an EMBL/GenBank/DDBJ whole genome shotgun (WGS) entry which is preliminary data.</text>
</comment>
<evidence type="ECO:0000313" key="2">
    <source>
        <dbReference type="Proteomes" id="UP000653472"/>
    </source>
</evidence>
<dbReference type="InterPro" id="IPR036610">
    <property type="entry name" value="PEBP-like_sf"/>
</dbReference>
<accession>A0A970B5I9</accession>
<keyword evidence="2" id="KW-1185">Reference proteome</keyword>
<protein>
    <submittedName>
        <fullName evidence="1">YbhB/YbcL family Raf kinase inhibitor-like protein</fullName>
    </submittedName>
</protein>
<evidence type="ECO:0000313" key="1">
    <source>
        <dbReference type="EMBL" id="NKF21620.1"/>
    </source>
</evidence>
<dbReference type="AlphaFoldDB" id="A0A970B5I9"/>